<organism evidence="1 2">
    <name type="scientific">Caldanaerobacter subterraneus</name>
    <dbReference type="NCBI Taxonomy" id="911092"/>
    <lineage>
        <taxon>Bacteria</taxon>
        <taxon>Bacillati</taxon>
        <taxon>Bacillota</taxon>
        <taxon>Clostridia</taxon>
        <taxon>Thermoanaerobacterales</taxon>
        <taxon>Thermoanaerobacteraceae</taxon>
        <taxon>Caldanaerobacter</taxon>
    </lineage>
</organism>
<gene>
    <name evidence="1" type="ORF">EV203_1503</name>
</gene>
<evidence type="ECO:0000313" key="2">
    <source>
        <dbReference type="Proteomes" id="UP000294886"/>
    </source>
</evidence>
<protein>
    <submittedName>
        <fullName evidence="1">Uncharacterized protein</fullName>
    </submittedName>
</protein>
<reference evidence="1 2" key="1">
    <citation type="submission" date="2019-03" db="EMBL/GenBank/DDBJ databases">
        <title>Genomic Encyclopedia of Type Strains, Phase IV (KMG-IV): sequencing the most valuable type-strain genomes for metagenomic binning, comparative biology and taxonomic classification.</title>
        <authorList>
            <person name="Goeker M."/>
        </authorList>
    </citation>
    <scope>NUCLEOTIDE SEQUENCE [LARGE SCALE GENOMIC DNA]</scope>
    <source>
        <strain evidence="1 2">DSM 13054</strain>
    </source>
</reference>
<proteinExistence type="predicted"/>
<accession>A0A4R2J9P8</accession>
<dbReference type="AlphaFoldDB" id="A0A4R2J9P8"/>
<dbReference type="EMBL" id="SLWU01000050">
    <property type="protein sequence ID" value="TCO54542.1"/>
    <property type="molecule type" value="Genomic_DNA"/>
</dbReference>
<sequence>MQKIHRREDIKLRLKDKILELMKSEGYRPMTEGEILVALDLDIKETDLLLKTL</sequence>
<evidence type="ECO:0000313" key="1">
    <source>
        <dbReference type="EMBL" id="TCO54542.1"/>
    </source>
</evidence>
<comment type="caution">
    <text evidence="1">The sequence shown here is derived from an EMBL/GenBank/DDBJ whole genome shotgun (WGS) entry which is preliminary data.</text>
</comment>
<dbReference type="Proteomes" id="UP000294886">
    <property type="component" value="Unassembled WGS sequence"/>
</dbReference>
<dbReference type="RefSeq" id="WP_207910901.1">
    <property type="nucleotide sequence ID" value="NZ_SLWU01000050.1"/>
</dbReference>
<name>A0A4R2J9P8_9THEO</name>